<feature type="binding site" description="axial binding residue" evidence="1">
    <location>
        <position position="38"/>
    </location>
    <ligand>
        <name>heme b</name>
        <dbReference type="ChEBI" id="CHEBI:60344"/>
    </ligand>
    <ligandPart>
        <name>Fe</name>
        <dbReference type="ChEBI" id="CHEBI:18248"/>
    </ligandPart>
</feature>
<name>A0A0N4XLE0_NIPBR</name>
<sequence>MTDFNLKPLKSGFSTSYSPSVNAALSAEFSGAAFRYGHGLARKDFPRYTAYQQRAIY</sequence>
<keyword evidence="3" id="KW-1185">Reference proteome</keyword>
<evidence type="ECO:0000313" key="4">
    <source>
        <dbReference type="WBParaSite" id="NBR_0000334201-mRNA-1"/>
    </source>
</evidence>
<keyword evidence="1" id="KW-0349">Heme</keyword>
<dbReference type="InterPro" id="IPR019791">
    <property type="entry name" value="Haem_peroxidase_animal"/>
</dbReference>
<dbReference type="WBParaSite" id="NBR_0000334201-mRNA-1">
    <property type="protein sequence ID" value="NBR_0000334201-mRNA-1"/>
    <property type="gene ID" value="NBR_0000334201"/>
</dbReference>
<protein>
    <submittedName>
        <fullName evidence="4">Porin</fullName>
    </submittedName>
</protein>
<evidence type="ECO:0000313" key="2">
    <source>
        <dbReference type="EMBL" id="VDL66932.1"/>
    </source>
</evidence>
<dbReference type="Proteomes" id="UP000271162">
    <property type="component" value="Unassembled WGS sequence"/>
</dbReference>
<dbReference type="GO" id="GO:0020037">
    <property type="term" value="F:heme binding"/>
    <property type="evidence" value="ECO:0007669"/>
    <property type="project" value="InterPro"/>
</dbReference>
<dbReference type="PROSITE" id="PS50292">
    <property type="entry name" value="PEROXIDASE_3"/>
    <property type="match status" value="1"/>
</dbReference>
<organism evidence="4">
    <name type="scientific">Nippostrongylus brasiliensis</name>
    <name type="common">Rat hookworm</name>
    <dbReference type="NCBI Taxonomy" id="27835"/>
    <lineage>
        <taxon>Eukaryota</taxon>
        <taxon>Metazoa</taxon>
        <taxon>Ecdysozoa</taxon>
        <taxon>Nematoda</taxon>
        <taxon>Chromadorea</taxon>
        <taxon>Rhabditida</taxon>
        <taxon>Rhabditina</taxon>
        <taxon>Rhabditomorpha</taxon>
        <taxon>Strongyloidea</taxon>
        <taxon>Heligmosomidae</taxon>
        <taxon>Nippostrongylus</taxon>
    </lineage>
</organism>
<dbReference type="STRING" id="27835.A0A0N4XLE0"/>
<gene>
    <name evidence="2" type="ORF">NBR_LOCUS3343</name>
</gene>
<dbReference type="SUPFAM" id="SSF48113">
    <property type="entry name" value="Heme-dependent peroxidases"/>
    <property type="match status" value="1"/>
</dbReference>
<keyword evidence="1" id="KW-0479">Metal-binding</keyword>
<proteinExistence type="predicted"/>
<dbReference type="Pfam" id="PF03098">
    <property type="entry name" value="An_peroxidase"/>
    <property type="match status" value="1"/>
</dbReference>
<accession>A0A0N4XLE0</accession>
<dbReference type="InterPro" id="IPR010255">
    <property type="entry name" value="Haem_peroxidase_sf"/>
</dbReference>
<dbReference type="InterPro" id="IPR037120">
    <property type="entry name" value="Haem_peroxidase_sf_animal"/>
</dbReference>
<dbReference type="AlphaFoldDB" id="A0A0N4XLE0"/>
<reference evidence="2 3" key="2">
    <citation type="submission" date="2018-11" db="EMBL/GenBank/DDBJ databases">
        <authorList>
            <consortium name="Pathogen Informatics"/>
        </authorList>
    </citation>
    <scope>NUCLEOTIDE SEQUENCE [LARGE SCALE GENOMIC DNA]</scope>
</reference>
<evidence type="ECO:0000313" key="3">
    <source>
        <dbReference type="Proteomes" id="UP000271162"/>
    </source>
</evidence>
<dbReference type="GO" id="GO:0006979">
    <property type="term" value="P:response to oxidative stress"/>
    <property type="evidence" value="ECO:0007669"/>
    <property type="project" value="InterPro"/>
</dbReference>
<keyword evidence="1" id="KW-0408">Iron</keyword>
<dbReference type="GO" id="GO:0046872">
    <property type="term" value="F:metal ion binding"/>
    <property type="evidence" value="ECO:0007669"/>
    <property type="project" value="UniProtKB-KW"/>
</dbReference>
<evidence type="ECO:0000256" key="1">
    <source>
        <dbReference type="PIRSR" id="PIRSR619791-2"/>
    </source>
</evidence>
<reference evidence="4" key="1">
    <citation type="submission" date="2017-02" db="UniProtKB">
        <authorList>
            <consortium name="WormBaseParasite"/>
        </authorList>
    </citation>
    <scope>IDENTIFICATION</scope>
</reference>
<dbReference type="GO" id="GO:0004601">
    <property type="term" value="F:peroxidase activity"/>
    <property type="evidence" value="ECO:0007669"/>
    <property type="project" value="InterPro"/>
</dbReference>
<dbReference type="EMBL" id="UYSL01004907">
    <property type="protein sequence ID" value="VDL66932.1"/>
    <property type="molecule type" value="Genomic_DNA"/>
</dbReference>
<dbReference type="Gene3D" id="1.10.640.10">
    <property type="entry name" value="Haem peroxidase domain superfamily, animal type"/>
    <property type="match status" value="1"/>
</dbReference>